<dbReference type="PATRIC" id="fig|1423775.4.peg.1134"/>
<feature type="transmembrane region" description="Helical" evidence="7">
    <location>
        <begin position="7"/>
        <end position="24"/>
    </location>
</feature>
<dbReference type="STRING" id="1423775.FD03_GL001105"/>
<dbReference type="AlphaFoldDB" id="A0A0R1KLS9"/>
<protein>
    <submittedName>
        <fullName evidence="8">Quaternary ammonium compound-resistance protein sugE</fullName>
    </submittedName>
</protein>
<dbReference type="SUPFAM" id="SSF103481">
    <property type="entry name" value="Multidrug resistance efflux transporter EmrE"/>
    <property type="match status" value="1"/>
</dbReference>
<keyword evidence="2" id="KW-1003">Cell membrane</keyword>
<dbReference type="InterPro" id="IPR000390">
    <property type="entry name" value="Small_drug/metabolite_transptr"/>
</dbReference>
<feature type="transmembrane region" description="Helical" evidence="7">
    <location>
        <begin position="86"/>
        <end position="105"/>
    </location>
</feature>
<dbReference type="Proteomes" id="UP000051248">
    <property type="component" value="Unassembled WGS sequence"/>
</dbReference>
<gene>
    <name evidence="8" type="ORF">FD03_GL001105</name>
</gene>
<feature type="transmembrane region" description="Helical" evidence="7">
    <location>
        <begin position="61"/>
        <end position="80"/>
    </location>
</feature>
<sequence length="114" mass="12613">MTIMSRSWFEIFIGALLEVVWVSAMKHEHSLISAVVVVAILIFSFYLMIDASKNIPAGTTYAVYVGLGSLFVVLAGVLVYHEPFSLPKLFFVLLLTIGVIGLKVVTDIEERQAH</sequence>
<dbReference type="PANTHER" id="PTHR30561">
    <property type="entry name" value="SMR FAMILY PROTON-DEPENDENT DRUG EFFLUX TRANSPORTER SUGE"/>
    <property type="match status" value="1"/>
</dbReference>
<keyword evidence="4 7" id="KW-1133">Transmembrane helix</keyword>
<accession>A0A0R1KLS9</accession>
<comment type="subcellular location">
    <subcellularLocation>
        <location evidence="1 6">Cell membrane</location>
        <topology evidence="1 6">Multi-pass membrane protein</topology>
    </subcellularLocation>
</comment>
<dbReference type="eggNOG" id="COG2076">
    <property type="taxonomic scope" value="Bacteria"/>
</dbReference>
<dbReference type="InterPro" id="IPR045324">
    <property type="entry name" value="Small_multidrug_res"/>
</dbReference>
<evidence type="ECO:0000313" key="8">
    <source>
        <dbReference type="EMBL" id="KRK80970.1"/>
    </source>
</evidence>
<evidence type="ECO:0000256" key="5">
    <source>
        <dbReference type="ARBA" id="ARBA00023136"/>
    </source>
</evidence>
<comment type="similarity">
    <text evidence="6">Belongs to the drug/metabolite transporter (DMT) superfamily. Small multidrug resistance (SMR) (TC 2.A.7.1) family.</text>
</comment>
<evidence type="ECO:0000256" key="1">
    <source>
        <dbReference type="ARBA" id="ARBA00004651"/>
    </source>
</evidence>
<evidence type="ECO:0000256" key="4">
    <source>
        <dbReference type="ARBA" id="ARBA00022989"/>
    </source>
</evidence>
<keyword evidence="9" id="KW-1185">Reference proteome</keyword>
<name>A0A0R1KLS9_9LACO</name>
<keyword evidence="5 7" id="KW-0472">Membrane</keyword>
<comment type="caution">
    <text evidence="8">The sequence shown here is derived from an EMBL/GenBank/DDBJ whole genome shotgun (WGS) entry which is preliminary data.</text>
</comment>
<organism evidence="8 9">
    <name type="scientific">Companilactobacillus nodensis DSM 19682 = JCM 14932 = NBRC 107160</name>
    <dbReference type="NCBI Taxonomy" id="1423775"/>
    <lineage>
        <taxon>Bacteria</taxon>
        <taxon>Bacillati</taxon>
        <taxon>Bacillota</taxon>
        <taxon>Bacilli</taxon>
        <taxon>Lactobacillales</taxon>
        <taxon>Lactobacillaceae</taxon>
        <taxon>Companilactobacillus</taxon>
    </lineage>
</organism>
<dbReference type="PANTHER" id="PTHR30561:SF7">
    <property type="entry name" value="GUANIDINIUM EFFLUX SYSTEM SUBUNIT GDNC-RELATED"/>
    <property type="match status" value="1"/>
</dbReference>
<dbReference type="EMBL" id="AZDZ01000002">
    <property type="protein sequence ID" value="KRK80970.1"/>
    <property type="molecule type" value="Genomic_DNA"/>
</dbReference>
<evidence type="ECO:0000256" key="7">
    <source>
        <dbReference type="SAM" id="Phobius"/>
    </source>
</evidence>
<dbReference type="GO" id="GO:0005886">
    <property type="term" value="C:plasma membrane"/>
    <property type="evidence" value="ECO:0007669"/>
    <property type="project" value="UniProtKB-SubCell"/>
</dbReference>
<evidence type="ECO:0000256" key="6">
    <source>
        <dbReference type="RuleBase" id="RU003942"/>
    </source>
</evidence>
<feature type="transmembrane region" description="Helical" evidence="7">
    <location>
        <begin position="30"/>
        <end position="49"/>
    </location>
</feature>
<dbReference type="GO" id="GO:0022857">
    <property type="term" value="F:transmembrane transporter activity"/>
    <property type="evidence" value="ECO:0007669"/>
    <property type="project" value="InterPro"/>
</dbReference>
<dbReference type="InterPro" id="IPR037185">
    <property type="entry name" value="EmrE-like"/>
</dbReference>
<dbReference type="Gene3D" id="1.10.3730.20">
    <property type="match status" value="1"/>
</dbReference>
<reference evidence="8 9" key="1">
    <citation type="journal article" date="2015" name="Genome Announc.">
        <title>Expanding the biotechnology potential of lactobacilli through comparative genomics of 213 strains and associated genera.</title>
        <authorList>
            <person name="Sun Z."/>
            <person name="Harris H.M."/>
            <person name="McCann A."/>
            <person name="Guo C."/>
            <person name="Argimon S."/>
            <person name="Zhang W."/>
            <person name="Yang X."/>
            <person name="Jeffery I.B."/>
            <person name="Cooney J.C."/>
            <person name="Kagawa T.F."/>
            <person name="Liu W."/>
            <person name="Song Y."/>
            <person name="Salvetti E."/>
            <person name="Wrobel A."/>
            <person name="Rasinkangas P."/>
            <person name="Parkhill J."/>
            <person name="Rea M.C."/>
            <person name="O'Sullivan O."/>
            <person name="Ritari J."/>
            <person name="Douillard F.P."/>
            <person name="Paul Ross R."/>
            <person name="Yang R."/>
            <person name="Briner A.E."/>
            <person name="Felis G.E."/>
            <person name="de Vos W.M."/>
            <person name="Barrangou R."/>
            <person name="Klaenhammer T.R."/>
            <person name="Caufield P.W."/>
            <person name="Cui Y."/>
            <person name="Zhang H."/>
            <person name="O'Toole P.W."/>
        </authorList>
    </citation>
    <scope>NUCLEOTIDE SEQUENCE [LARGE SCALE GENOMIC DNA]</scope>
    <source>
        <strain evidence="8 9">DSM 19682</strain>
    </source>
</reference>
<proteinExistence type="inferred from homology"/>
<keyword evidence="3 6" id="KW-0812">Transmembrane</keyword>
<evidence type="ECO:0000256" key="3">
    <source>
        <dbReference type="ARBA" id="ARBA00022692"/>
    </source>
</evidence>
<evidence type="ECO:0000256" key="2">
    <source>
        <dbReference type="ARBA" id="ARBA00022475"/>
    </source>
</evidence>
<dbReference type="Pfam" id="PF00893">
    <property type="entry name" value="Multi_Drug_Res"/>
    <property type="match status" value="1"/>
</dbReference>
<evidence type="ECO:0000313" key="9">
    <source>
        <dbReference type="Proteomes" id="UP000051248"/>
    </source>
</evidence>